<accession>C7R142</accession>
<dbReference type="EMBL" id="CP001706">
    <property type="protein sequence ID" value="ACV09766.1"/>
    <property type="molecule type" value="Genomic_DNA"/>
</dbReference>
<protein>
    <recommendedName>
        <fullName evidence="3">HTH cro/C1-type domain-containing protein</fullName>
    </recommendedName>
</protein>
<proteinExistence type="predicted"/>
<dbReference type="eggNOG" id="ENOG502ZNCE">
    <property type="taxonomic scope" value="Bacteria"/>
</dbReference>
<sequence length="142" mass="15561">MDTITWLEEVRGEATYNALCTRAGVTPSTLNRQIERGYLSPPEMVKIARAYKRDVLEALVISGLVTADDIASSAQSKSLTEASDEEIAEEVWRRLVGGQAGEAITGPIDSDLPPHLSVVPDNVAAYKNDGTHREFDESQWDD</sequence>
<name>C7R142_JONDD</name>
<dbReference type="InterPro" id="IPR001387">
    <property type="entry name" value="Cro/C1-type_HTH"/>
</dbReference>
<gene>
    <name evidence="1" type="ordered locus">Jden_2129</name>
</gene>
<evidence type="ECO:0000313" key="2">
    <source>
        <dbReference type="Proteomes" id="UP000000628"/>
    </source>
</evidence>
<reference evidence="1 2" key="1">
    <citation type="journal article" date="2009" name="Stand. Genomic Sci.">
        <title>Complete genome sequence of Jonesia denitrificans type strain (Prevot 55134).</title>
        <authorList>
            <person name="Pukall R."/>
            <person name="Gehrich-Schroter G."/>
            <person name="Lapidus A."/>
            <person name="Nolan M."/>
            <person name="Glavina Del Rio T."/>
            <person name="Lucas S."/>
            <person name="Chen F."/>
            <person name="Tice H."/>
            <person name="Pitluck S."/>
            <person name="Cheng J.F."/>
            <person name="Copeland A."/>
            <person name="Saunders E."/>
            <person name="Brettin T."/>
            <person name="Detter J.C."/>
            <person name="Bruce D."/>
            <person name="Goodwin L."/>
            <person name="Pati A."/>
            <person name="Ivanova N."/>
            <person name="Mavromatis K."/>
            <person name="Ovchinnikova G."/>
            <person name="Chen A."/>
            <person name="Palaniappan K."/>
            <person name="Land M."/>
            <person name="Hauser L."/>
            <person name="Chang Y.J."/>
            <person name="Jeffries C.D."/>
            <person name="Chain P."/>
            <person name="Goker M."/>
            <person name="Bristow J."/>
            <person name="Eisen J.A."/>
            <person name="Markowitz V."/>
            <person name="Hugenholtz P."/>
            <person name="Kyrpides N.C."/>
            <person name="Klenk H.P."/>
            <person name="Han C."/>
        </authorList>
    </citation>
    <scope>NUCLEOTIDE SEQUENCE [LARGE SCALE GENOMIC DNA]</scope>
    <source>
        <strain evidence="2">ATCC 14870 / DSM 20603 / BCRC 15368 / CIP 55.134 / JCM 11481 / NBRC 15587 / NCTC 10816 / Prevot 55134</strain>
    </source>
</reference>
<evidence type="ECO:0000313" key="1">
    <source>
        <dbReference type="EMBL" id="ACV09766.1"/>
    </source>
</evidence>
<dbReference type="AlphaFoldDB" id="C7R142"/>
<organism evidence="1 2">
    <name type="scientific">Jonesia denitrificans (strain ATCC 14870 / DSM 20603 / BCRC 15368 / CIP 55.134 / JCM 11481 / NBRC 15587 / NCTC 10816 / Prevot 55134)</name>
    <name type="common">Listeria denitrificans</name>
    <dbReference type="NCBI Taxonomy" id="471856"/>
    <lineage>
        <taxon>Bacteria</taxon>
        <taxon>Bacillati</taxon>
        <taxon>Actinomycetota</taxon>
        <taxon>Actinomycetes</taxon>
        <taxon>Micrococcales</taxon>
        <taxon>Jonesiaceae</taxon>
        <taxon>Jonesia</taxon>
    </lineage>
</organism>
<dbReference type="RefSeq" id="WP_015772394.1">
    <property type="nucleotide sequence ID" value="NC_013174.1"/>
</dbReference>
<dbReference type="KEGG" id="jde:Jden_2129"/>
<keyword evidence="2" id="KW-1185">Reference proteome</keyword>
<dbReference type="STRING" id="471856.Jden_2129"/>
<dbReference type="OrthoDB" id="3541146at2"/>
<evidence type="ECO:0008006" key="3">
    <source>
        <dbReference type="Google" id="ProtNLM"/>
    </source>
</evidence>
<dbReference type="Proteomes" id="UP000000628">
    <property type="component" value="Chromosome"/>
</dbReference>
<dbReference type="CDD" id="cd00093">
    <property type="entry name" value="HTH_XRE"/>
    <property type="match status" value="1"/>
</dbReference>
<dbReference type="HOGENOM" id="CLU_1813222_0_0_11"/>